<evidence type="ECO:0000313" key="3">
    <source>
        <dbReference type="Proteomes" id="UP001549921"/>
    </source>
</evidence>
<dbReference type="PRINTS" id="PR00081">
    <property type="entry name" value="GDHRDH"/>
</dbReference>
<proteinExistence type="predicted"/>
<dbReference type="GO" id="GO:0016491">
    <property type="term" value="F:oxidoreductase activity"/>
    <property type="evidence" value="ECO:0007669"/>
    <property type="project" value="UniProtKB-KW"/>
</dbReference>
<evidence type="ECO:0000256" key="1">
    <source>
        <dbReference type="ARBA" id="ARBA00023002"/>
    </source>
</evidence>
<sequence length="328" mass="36109">MIVYLCGLLLKAISCAFCLIILGLTAEKIRSALANYLCMCQVDLTNKVVLVTGGNGGIGFETAKILAKRGARVVIASPNAEQSQAAVQAIIEASDNPKVEYKPLDLGKFASIKQFADDFKKSYDRLDVLINNSGLTDRHQTVTEDGIENLTQVNHVGPTYLTTLLLDLLIASKPSRIIFVSSIAHKTHDFDPDDVKGLRRLAPWLRYGNTKLANILIARALSKTLPEGVTANSLHPGTASTEIFLVPRMLKKPFFFLLDCFFKTTEECAQTSVHLAMAPALANVTGEYFDECRIAKTHKVVTDDLAEKVWKNTKALIEEKSRNLENLN</sequence>
<dbReference type="InterPro" id="IPR036291">
    <property type="entry name" value="NAD(P)-bd_dom_sf"/>
</dbReference>
<evidence type="ECO:0000313" key="2">
    <source>
        <dbReference type="EMBL" id="KAL0820897.1"/>
    </source>
</evidence>
<dbReference type="EMBL" id="JBEDNZ010000018">
    <property type="protein sequence ID" value="KAL0820897.1"/>
    <property type="molecule type" value="Genomic_DNA"/>
</dbReference>
<dbReference type="Proteomes" id="UP001549921">
    <property type="component" value="Unassembled WGS sequence"/>
</dbReference>
<reference evidence="2 3" key="1">
    <citation type="submission" date="2024-06" db="EMBL/GenBank/DDBJ databases">
        <title>A chromosome-level genome assembly of beet webworm, Loxostege sticticalis.</title>
        <authorList>
            <person name="Zhang Y."/>
        </authorList>
    </citation>
    <scope>NUCLEOTIDE SEQUENCE [LARGE SCALE GENOMIC DNA]</scope>
    <source>
        <strain evidence="2">AQ028</strain>
        <tissue evidence="2">Male pupae</tissue>
    </source>
</reference>
<organism evidence="2 3">
    <name type="scientific">Loxostege sticticalis</name>
    <name type="common">Beet webworm moth</name>
    <dbReference type="NCBI Taxonomy" id="481309"/>
    <lineage>
        <taxon>Eukaryota</taxon>
        <taxon>Metazoa</taxon>
        <taxon>Ecdysozoa</taxon>
        <taxon>Arthropoda</taxon>
        <taxon>Hexapoda</taxon>
        <taxon>Insecta</taxon>
        <taxon>Pterygota</taxon>
        <taxon>Neoptera</taxon>
        <taxon>Endopterygota</taxon>
        <taxon>Lepidoptera</taxon>
        <taxon>Glossata</taxon>
        <taxon>Ditrysia</taxon>
        <taxon>Pyraloidea</taxon>
        <taxon>Crambidae</taxon>
        <taxon>Pyraustinae</taxon>
        <taxon>Loxostege</taxon>
    </lineage>
</organism>
<name>A0ABD0SM22_LOXSC</name>
<dbReference type="PANTHER" id="PTHR43157">
    <property type="entry name" value="PHOSPHATIDYLINOSITOL-GLYCAN BIOSYNTHESIS CLASS F PROTEIN-RELATED"/>
    <property type="match status" value="1"/>
</dbReference>
<gene>
    <name evidence="2" type="ORF">ABMA28_005557</name>
</gene>
<dbReference type="Gene3D" id="3.40.50.720">
    <property type="entry name" value="NAD(P)-binding Rossmann-like Domain"/>
    <property type="match status" value="1"/>
</dbReference>
<keyword evidence="1" id="KW-0560">Oxidoreductase</keyword>
<protein>
    <recommendedName>
        <fullName evidence="4">Retinol dehydrogenase 13</fullName>
    </recommendedName>
</protein>
<dbReference type="PANTHER" id="PTHR43157:SF31">
    <property type="entry name" value="PHOSPHATIDYLINOSITOL-GLYCAN BIOSYNTHESIS CLASS F PROTEIN"/>
    <property type="match status" value="1"/>
</dbReference>
<dbReference type="InterPro" id="IPR002347">
    <property type="entry name" value="SDR_fam"/>
</dbReference>
<dbReference type="Pfam" id="PF00106">
    <property type="entry name" value="adh_short"/>
    <property type="match status" value="1"/>
</dbReference>
<evidence type="ECO:0008006" key="4">
    <source>
        <dbReference type="Google" id="ProtNLM"/>
    </source>
</evidence>
<dbReference type="AlphaFoldDB" id="A0ABD0SM22"/>
<dbReference type="SUPFAM" id="SSF51735">
    <property type="entry name" value="NAD(P)-binding Rossmann-fold domains"/>
    <property type="match status" value="1"/>
</dbReference>
<comment type="caution">
    <text evidence="2">The sequence shown here is derived from an EMBL/GenBank/DDBJ whole genome shotgun (WGS) entry which is preliminary data.</text>
</comment>
<accession>A0ABD0SM22</accession>